<protein>
    <submittedName>
        <fullName evidence="2">Uncharacterized protein</fullName>
    </submittedName>
</protein>
<dbReference type="EMBL" id="FNTI01000001">
    <property type="protein sequence ID" value="SEC77322.1"/>
    <property type="molecule type" value="Genomic_DNA"/>
</dbReference>
<evidence type="ECO:0000256" key="1">
    <source>
        <dbReference type="SAM" id="MobiDB-lite"/>
    </source>
</evidence>
<evidence type="ECO:0000313" key="2">
    <source>
        <dbReference type="EMBL" id="SEC77322.1"/>
    </source>
</evidence>
<dbReference type="AlphaFoldDB" id="A0A1H4V892"/>
<gene>
    <name evidence="2" type="ORF">SAMN05444171_2226</name>
</gene>
<name>A0A1H4V892_9BRAD</name>
<evidence type="ECO:0000313" key="3">
    <source>
        <dbReference type="Proteomes" id="UP000183208"/>
    </source>
</evidence>
<reference evidence="2 3" key="1">
    <citation type="submission" date="2016-10" db="EMBL/GenBank/DDBJ databases">
        <authorList>
            <person name="de Groot N.N."/>
        </authorList>
    </citation>
    <scope>NUCLEOTIDE SEQUENCE [LARGE SCALE GENOMIC DNA]</scope>
    <source>
        <strain evidence="2 3">GAS522</strain>
    </source>
</reference>
<organism evidence="2 3">
    <name type="scientific">Bradyrhizobium lablabi</name>
    <dbReference type="NCBI Taxonomy" id="722472"/>
    <lineage>
        <taxon>Bacteria</taxon>
        <taxon>Pseudomonadati</taxon>
        <taxon>Pseudomonadota</taxon>
        <taxon>Alphaproteobacteria</taxon>
        <taxon>Hyphomicrobiales</taxon>
        <taxon>Nitrobacteraceae</taxon>
        <taxon>Bradyrhizobium</taxon>
    </lineage>
</organism>
<proteinExistence type="predicted"/>
<feature type="region of interest" description="Disordered" evidence="1">
    <location>
        <begin position="191"/>
        <end position="217"/>
    </location>
</feature>
<dbReference type="Proteomes" id="UP000183208">
    <property type="component" value="Unassembled WGS sequence"/>
</dbReference>
<sequence>MCLDCHSRDPSPGSSAINQSSIAAKRIRRCFFALRCTGKSQQTLLALEGARRYFRREGNVIFDRGFVAGTGARTRKLLLAGTALATVVLLPSLAQAQVWNGTSTDYNTPGNWSTGTVPDTAGETATFSNTGSNVVDVSLGPIAPQSWTFDATSQSYAIAGQDVNFVTGITNNASAGAAIFISNLMTGTTLSQAGASPAPTASPPRRSRPARSTTAAR</sequence>
<accession>A0A1H4V892</accession>